<dbReference type="Pfam" id="PF00069">
    <property type="entry name" value="Pkinase"/>
    <property type="match status" value="1"/>
</dbReference>
<feature type="compositionally biased region" description="Pro residues" evidence="7">
    <location>
        <begin position="299"/>
        <end position="316"/>
    </location>
</feature>
<dbReference type="GO" id="GO:0005634">
    <property type="term" value="C:nucleus"/>
    <property type="evidence" value="ECO:0007669"/>
    <property type="project" value="TreeGrafter"/>
</dbReference>
<keyword evidence="10" id="KW-1185">Reference proteome</keyword>
<evidence type="ECO:0000259" key="8">
    <source>
        <dbReference type="PROSITE" id="PS50011"/>
    </source>
</evidence>
<dbReference type="GO" id="GO:0004674">
    <property type="term" value="F:protein serine/threonine kinase activity"/>
    <property type="evidence" value="ECO:0007669"/>
    <property type="project" value="UniProtKB-KW"/>
</dbReference>
<keyword evidence="1" id="KW-0723">Serine/threonine-protein kinase</keyword>
<keyword evidence="3 6" id="KW-0547">Nucleotide-binding</keyword>
<feature type="compositionally biased region" description="Pro residues" evidence="7">
    <location>
        <begin position="362"/>
        <end position="371"/>
    </location>
</feature>
<dbReference type="GO" id="GO:0005524">
    <property type="term" value="F:ATP binding"/>
    <property type="evidence" value="ECO:0007669"/>
    <property type="project" value="UniProtKB-UniRule"/>
</dbReference>
<dbReference type="GO" id="GO:0043484">
    <property type="term" value="P:regulation of RNA splicing"/>
    <property type="evidence" value="ECO:0007669"/>
    <property type="project" value="TreeGrafter"/>
</dbReference>
<feature type="compositionally biased region" description="Pro residues" evidence="7">
    <location>
        <begin position="630"/>
        <end position="639"/>
    </location>
</feature>
<feature type="compositionally biased region" description="Polar residues" evidence="7">
    <location>
        <begin position="467"/>
        <end position="479"/>
    </location>
</feature>
<reference evidence="9 10" key="1">
    <citation type="journal article" date="2012" name="Eukaryot. Cell">
        <title>Genome sequence of the Trichosporon asahii environmental strain CBS 8904.</title>
        <authorList>
            <person name="Yang R.Y."/>
            <person name="Li H.T."/>
            <person name="Zhu H."/>
            <person name="Zhou G.P."/>
            <person name="Wang M."/>
            <person name="Wang L."/>
        </authorList>
    </citation>
    <scope>NUCLEOTIDE SEQUENCE [LARGE SCALE GENOMIC DNA]</scope>
    <source>
        <strain evidence="9 10">CBS 8904</strain>
    </source>
</reference>
<evidence type="ECO:0000256" key="3">
    <source>
        <dbReference type="ARBA" id="ARBA00022741"/>
    </source>
</evidence>
<proteinExistence type="predicted"/>
<name>K1VPV1_TRIAC</name>
<dbReference type="PROSITE" id="PS50011">
    <property type="entry name" value="PROTEIN_KINASE_DOM"/>
    <property type="match status" value="1"/>
</dbReference>
<dbReference type="PROSITE" id="PS00108">
    <property type="entry name" value="PROTEIN_KINASE_ST"/>
    <property type="match status" value="1"/>
</dbReference>
<dbReference type="OrthoDB" id="283111at2759"/>
<evidence type="ECO:0000313" key="10">
    <source>
        <dbReference type="Proteomes" id="UP000006757"/>
    </source>
</evidence>
<feature type="compositionally biased region" description="Low complexity" evidence="7">
    <location>
        <begin position="142"/>
        <end position="161"/>
    </location>
</feature>
<dbReference type="InterPro" id="IPR017441">
    <property type="entry name" value="Protein_kinase_ATP_BS"/>
</dbReference>
<dbReference type="eggNOG" id="KOG0671">
    <property type="taxonomic scope" value="Eukaryota"/>
</dbReference>
<dbReference type="SMART" id="SM00220">
    <property type="entry name" value="S_TKc"/>
    <property type="match status" value="1"/>
</dbReference>
<protein>
    <submittedName>
        <fullName evidence="9">Protein serine/threonine kinase</fullName>
    </submittedName>
</protein>
<feature type="compositionally biased region" description="Low complexity" evidence="7">
    <location>
        <begin position="108"/>
        <end position="133"/>
    </location>
</feature>
<organism evidence="9 10">
    <name type="scientific">Trichosporon asahii var. asahii (strain CBS 8904)</name>
    <name type="common">Yeast</name>
    <dbReference type="NCBI Taxonomy" id="1220162"/>
    <lineage>
        <taxon>Eukaryota</taxon>
        <taxon>Fungi</taxon>
        <taxon>Dikarya</taxon>
        <taxon>Basidiomycota</taxon>
        <taxon>Agaricomycotina</taxon>
        <taxon>Tremellomycetes</taxon>
        <taxon>Trichosporonales</taxon>
        <taxon>Trichosporonaceae</taxon>
        <taxon>Trichosporon</taxon>
    </lineage>
</organism>
<keyword evidence="2" id="KW-0808">Transferase</keyword>
<dbReference type="HOGENOM" id="CLU_299791_0_0_1"/>
<evidence type="ECO:0000256" key="7">
    <source>
        <dbReference type="SAM" id="MobiDB-lite"/>
    </source>
</evidence>
<dbReference type="PANTHER" id="PTHR45646:SF11">
    <property type="entry name" value="SERINE_THREONINE-PROTEIN KINASE DOA"/>
    <property type="match status" value="1"/>
</dbReference>
<dbReference type="OMA" id="FFAEDTQ"/>
<feature type="domain" description="Protein kinase" evidence="8">
    <location>
        <begin position="672"/>
        <end position="992"/>
    </location>
</feature>
<feature type="compositionally biased region" description="Pro residues" evidence="7">
    <location>
        <begin position="439"/>
        <end position="451"/>
    </location>
</feature>
<dbReference type="AlphaFoldDB" id="K1VPV1"/>
<dbReference type="SUPFAM" id="SSF56112">
    <property type="entry name" value="Protein kinase-like (PK-like)"/>
    <property type="match status" value="1"/>
</dbReference>
<keyword evidence="5 6" id="KW-0067">ATP-binding</keyword>
<evidence type="ECO:0000256" key="1">
    <source>
        <dbReference type="ARBA" id="ARBA00022527"/>
    </source>
</evidence>
<evidence type="ECO:0000313" key="9">
    <source>
        <dbReference type="EMBL" id="EKD02626.1"/>
    </source>
</evidence>
<comment type="caution">
    <text evidence="9">The sequence shown here is derived from an EMBL/GenBank/DDBJ whole genome shotgun (WGS) entry which is preliminary data.</text>
</comment>
<dbReference type="Gene3D" id="3.30.200.20">
    <property type="entry name" value="Phosphorylase Kinase, domain 1"/>
    <property type="match status" value="1"/>
</dbReference>
<dbReference type="PROSITE" id="PS00107">
    <property type="entry name" value="PROTEIN_KINASE_ATP"/>
    <property type="match status" value="1"/>
</dbReference>
<accession>K1VPV1</accession>
<feature type="binding site" evidence="6">
    <location>
        <position position="701"/>
    </location>
    <ligand>
        <name>ATP</name>
        <dbReference type="ChEBI" id="CHEBI:30616"/>
    </ligand>
</feature>
<dbReference type="InParanoid" id="K1VPV1"/>
<dbReference type="InterPro" id="IPR011009">
    <property type="entry name" value="Kinase-like_dom_sf"/>
</dbReference>
<feature type="region of interest" description="Disordered" evidence="7">
    <location>
        <begin position="563"/>
        <end position="652"/>
    </location>
</feature>
<dbReference type="CDD" id="cd14134">
    <property type="entry name" value="PKc_CLK"/>
    <property type="match status" value="1"/>
</dbReference>
<dbReference type="InterPro" id="IPR008271">
    <property type="entry name" value="Ser/Thr_kinase_AS"/>
</dbReference>
<feature type="compositionally biased region" description="Basic and acidic residues" evidence="7">
    <location>
        <begin position="77"/>
        <end position="87"/>
    </location>
</feature>
<feature type="compositionally biased region" description="Low complexity" evidence="7">
    <location>
        <begin position="332"/>
        <end position="342"/>
    </location>
</feature>
<feature type="compositionally biased region" description="Polar residues" evidence="7">
    <location>
        <begin position="412"/>
        <end position="436"/>
    </location>
</feature>
<evidence type="ECO:0000256" key="4">
    <source>
        <dbReference type="ARBA" id="ARBA00022777"/>
    </source>
</evidence>
<dbReference type="PANTHER" id="PTHR45646">
    <property type="entry name" value="SERINE/THREONINE-PROTEIN KINASE DOA-RELATED"/>
    <property type="match status" value="1"/>
</dbReference>
<dbReference type="InterPro" id="IPR000719">
    <property type="entry name" value="Prot_kinase_dom"/>
</dbReference>
<evidence type="ECO:0000256" key="6">
    <source>
        <dbReference type="PROSITE-ProRule" id="PRU10141"/>
    </source>
</evidence>
<sequence length="1000" mass="109334">MDTQYPPPTPPHSTSIDHLHRQQHTHQQQHHHQQHQHHPPHHPRPPPPHSHSYSHQGGNDYPLASSPSKSSSAFHPQTDRFDPDLRDTQQSSSSSSAHRQAYAQEQLSTTAAHRAPHASSASAPAPASRHLALGSPRSDLEALSSAAVAAAAAQTSTASPSRDNHHSYPPPPPPHRYIHLNSPPSRTRTSEDPAPSSSRGESVRDFVHDPPPPLRRLSAPNVHSSRPLPSPGLQPPASASSATSSRPFLPPPSLGRRTHAPPPAIRIPTRVRDGDTFAEPQSAPLQVPNHSRAYYSHIPQPPRSAGPRPSSKPYPSPLAARNSAFLAPPYHSSSGSGASSPGVVDERALRSPHPPLTAVYPPNYPWPPLPPSSHDLGDEGHHGPPSHHYASSHHSQRPYCSSPLGDTPLTAGGNSSRAPYSSTYTPYNPTPLQTAQAHPPSPAYLSAPPPYSSGASQQQPLHKSKHAVQSSSQARTSSPLFIPPPLRFQYSTSPPPGLEMPPRKKAAVGSGGVASATPHSQSSTRSSARLMAASQASNNSRNGWTMEHTYDSVGQPKEVIVIQDSTSPIPKKRTRAVAQAEAQRWAAQQQQSGSNGHGSIANGASSSQTRKRKAEADDSAKKAKKVAPAVPQPPAPAPQHAPAAPGQAAHASWDDAEGHYIVKPDDVIGGRYKIVRLLGQGTFGKVVEARHIESRKKVAIKVIRAVQKYRDASKIEIRVLETLKKNDPTNQNKCIHLTEYFDFRNHPCLVSDLYGMSVFDFLKLNHFQPFPERHIQDFARSLLKSVKFIHDLKLVHTDLKPENILLVSNDSRLSGPRRANARSKSILRNTEIRLIDFGSATFENEYHSSVVSTRHYRAPEIILGLPWSYPCDMFSIGCILVEFFTGDALFQTHDNLEHLAMMEVVMGKMPNVMIERGRLKKPEFFKGNKIDFPNPTVSKSSRKFVKGLKSLREIIPLTNPTNALFLDLVVRLLDFDPDRRITVDEALKHPYLRANIPEPA</sequence>
<evidence type="ECO:0000256" key="5">
    <source>
        <dbReference type="ARBA" id="ARBA00022840"/>
    </source>
</evidence>
<dbReference type="Proteomes" id="UP000006757">
    <property type="component" value="Unassembled WGS sequence"/>
</dbReference>
<evidence type="ECO:0000256" key="2">
    <source>
        <dbReference type="ARBA" id="ARBA00022679"/>
    </source>
</evidence>
<feature type="compositionally biased region" description="Low complexity" evidence="7">
    <location>
        <begin position="640"/>
        <end position="651"/>
    </location>
</feature>
<feature type="compositionally biased region" description="Polar residues" evidence="7">
    <location>
        <begin position="517"/>
        <end position="527"/>
    </location>
</feature>
<feature type="compositionally biased region" description="Polar residues" evidence="7">
    <location>
        <begin position="534"/>
        <end position="543"/>
    </location>
</feature>
<feature type="compositionally biased region" description="Pro residues" evidence="7">
    <location>
        <begin position="1"/>
        <end position="11"/>
    </location>
</feature>
<keyword evidence="4 9" id="KW-0418">Kinase</keyword>
<dbReference type="STRING" id="1220162.K1VPV1"/>
<feature type="compositionally biased region" description="Low complexity" evidence="7">
    <location>
        <begin position="576"/>
        <end position="599"/>
    </location>
</feature>
<dbReference type="Gene3D" id="1.10.510.10">
    <property type="entry name" value="Transferase(Phosphotransferase) domain 1"/>
    <property type="match status" value="1"/>
</dbReference>
<gene>
    <name evidence="9" type="ORF">A1Q2_03052</name>
</gene>
<feature type="region of interest" description="Disordered" evidence="7">
    <location>
        <begin position="1"/>
        <end position="548"/>
    </location>
</feature>
<dbReference type="EMBL" id="AMBO01000278">
    <property type="protein sequence ID" value="EKD02626.1"/>
    <property type="molecule type" value="Genomic_DNA"/>
</dbReference>
<feature type="compositionally biased region" description="Basic residues" evidence="7">
    <location>
        <begin position="21"/>
        <end position="44"/>
    </location>
</feature>
<dbReference type="InterPro" id="IPR051175">
    <property type="entry name" value="CLK_kinases"/>
</dbReference>